<dbReference type="Proteomes" id="UP000501690">
    <property type="component" value="Linkage Group LG1"/>
</dbReference>
<protein>
    <submittedName>
        <fullName evidence="3">Pentatricopeptide repeat</fullName>
    </submittedName>
</protein>
<dbReference type="InterPro" id="IPR002885">
    <property type="entry name" value="PPR_rpt"/>
</dbReference>
<dbReference type="EMBL" id="CP039345">
    <property type="protein sequence ID" value="QCD79099.1"/>
    <property type="molecule type" value="Genomic_DNA"/>
</dbReference>
<dbReference type="NCBIfam" id="TIGR00756">
    <property type="entry name" value="PPR"/>
    <property type="match status" value="1"/>
</dbReference>
<dbReference type="Gene3D" id="1.25.40.10">
    <property type="entry name" value="Tetratricopeptide repeat domain"/>
    <property type="match status" value="1"/>
</dbReference>
<feature type="repeat" description="PPR" evidence="2">
    <location>
        <begin position="56"/>
        <end position="90"/>
    </location>
</feature>
<dbReference type="InterPro" id="IPR011990">
    <property type="entry name" value="TPR-like_helical_dom_sf"/>
</dbReference>
<evidence type="ECO:0000256" key="2">
    <source>
        <dbReference type="PROSITE-ProRule" id="PRU00708"/>
    </source>
</evidence>
<keyword evidence="1" id="KW-0677">Repeat</keyword>
<name>A0A4D6KUZ5_VIGUN</name>
<proteinExistence type="predicted"/>
<sequence length="93" mass="10411">MEKEAYGVYVVAMEKEKRSLMSTISFLVGKLSGEDETVKLALEMLEDIPEEKKGCAIKTFIAVVQALCRIKEVDKAKELLVKMIKDGSCIRGR</sequence>
<evidence type="ECO:0000313" key="3">
    <source>
        <dbReference type="EMBL" id="QCD79099.1"/>
    </source>
</evidence>
<organism evidence="3 4">
    <name type="scientific">Vigna unguiculata</name>
    <name type="common">Cowpea</name>
    <dbReference type="NCBI Taxonomy" id="3917"/>
    <lineage>
        <taxon>Eukaryota</taxon>
        <taxon>Viridiplantae</taxon>
        <taxon>Streptophyta</taxon>
        <taxon>Embryophyta</taxon>
        <taxon>Tracheophyta</taxon>
        <taxon>Spermatophyta</taxon>
        <taxon>Magnoliopsida</taxon>
        <taxon>eudicotyledons</taxon>
        <taxon>Gunneridae</taxon>
        <taxon>Pentapetalae</taxon>
        <taxon>rosids</taxon>
        <taxon>fabids</taxon>
        <taxon>Fabales</taxon>
        <taxon>Fabaceae</taxon>
        <taxon>Papilionoideae</taxon>
        <taxon>50 kb inversion clade</taxon>
        <taxon>NPAAA clade</taxon>
        <taxon>indigoferoid/millettioid clade</taxon>
        <taxon>Phaseoleae</taxon>
        <taxon>Vigna</taxon>
    </lineage>
</organism>
<evidence type="ECO:0000313" key="4">
    <source>
        <dbReference type="Proteomes" id="UP000501690"/>
    </source>
</evidence>
<dbReference type="AlphaFoldDB" id="A0A4D6KUZ5"/>
<keyword evidence="4" id="KW-1185">Reference proteome</keyword>
<reference evidence="3 4" key="1">
    <citation type="submission" date="2019-04" db="EMBL/GenBank/DDBJ databases">
        <title>An improved genome assembly and genetic linkage map for asparagus bean, Vigna unguiculata ssp. sesquipedialis.</title>
        <authorList>
            <person name="Xia Q."/>
            <person name="Zhang R."/>
            <person name="Dong Y."/>
        </authorList>
    </citation>
    <scope>NUCLEOTIDE SEQUENCE [LARGE SCALE GENOMIC DNA]</scope>
    <source>
        <tissue evidence="3">Leaf</tissue>
    </source>
</reference>
<accession>A0A4D6KUZ5</accession>
<gene>
    <name evidence="3" type="ORF">DEO72_LG1g2738</name>
</gene>
<evidence type="ECO:0000256" key="1">
    <source>
        <dbReference type="ARBA" id="ARBA00022737"/>
    </source>
</evidence>
<dbReference type="PROSITE" id="PS51375">
    <property type="entry name" value="PPR"/>
    <property type="match status" value="1"/>
</dbReference>